<name>A0A2M7YMF5_9BACT</name>
<proteinExistence type="predicted"/>
<evidence type="ECO:0000313" key="2">
    <source>
        <dbReference type="Proteomes" id="UP000230941"/>
    </source>
</evidence>
<evidence type="ECO:0008006" key="3">
    <source>
        <dbReference type="Google" id="ProtNLM"/>
    </source>
</evidence>
<dbReference type="Proteomes" id="UP000230941">
    <property type="component" value="Unassembled WGS sequence"/>
</dbReference>
<sequence length="78" mass="8945">MRKTKLQFKISFSIFLGIVFFFPFKAEAAKLYLAPVEREYYVGNTVIAEVRLDVKDECVNAVKADLSFSKDNLEAVDF</sequence>
<protein>
    <recommendedName>
        <fullName evidence="3">Cohesin domain-containing protein</fullName>
    </recommendedName>
</protein>
<dbReference type="EMBL" id="PFWG01000007">
    <property type="protein sequence ID" value="PJA64147.1"/>
    <property type="molecule type" value="Genomic_DNA"/>
</dbReference>
<feature type="non-terminal residue" evidence="1">
    <location>
        <position position="78"/>
    </location>
</feature>
<reference evidence="2" key="1">
    <citation type="submission" date="2017-09" db="EMBL/GenBank/DDBJ databases">
        <title>Depth-based differentiation of microbial function through sediment-hosted aquifers and enrichment of novel symbionts in the deep terrestrial subsurface.</title>
        <authorList>
            <person name="Probst A.J."/>
            <person name="Ladd B."/>
            <person name="Jarett J.K."/>
            <person name="Geller-Mcgrath D.E."/>
            <person name="Sieber C.M.K."/>
            <person name="Emerson J.B."/>
            <person name="Anantharaman K."/>
            <person name="Thomas B.C."/>
            <person name="Malmstrom R."/>
            <person name="Stieglmeier M."/>
            <person name="Klingl A."/>
            <person name="Woyke T."/>
            <person name="Ryan C.M."/>
            <person name="Banfield J.F."/>
        </authorList>
    </citation>
    <scope>NUCLEOTIDE SEQUENCE [LARGE SCALE GENOMIC DNA]</scope>
</reference>
<organism evidence="1 2">
    <name type="scientific">Candidatus Portnoybacteria bacterium CG_4_9_14_3_um_filter_43_11</name>
    <dbReference type="NCBI Taxonomy" id="1974805"/>
    <lineage>
        <taxon>Bacteria</taxon>
        <taxon>Candidatus Portnoyibacteriota</taxon>
    </lineage>
</organism>
<comment type="caution">
    <text evidence="1">The sequence shown here is derived from an EMBL/GenBank/DDBJ whole genome shotgun (WGS) entry which is preliminary data.</text>
</comment>
<accession>A0A2M7YMF5</accession>
<gene>
    <name evidence="1" type="ORF">CO160_00165</name>
</gene>
<dbReference type="AlphaFoldDB" id="A0A2M7YMF5"/>
<evidence type="ECO:0000313" key="1">
    <source>
        <dbReference type="EMBL" id="PJA64147.1"/>
    </source>
</evidence>